<gene>
    <name evidence="7" type="ORF">SAMN04515677_101422</name>
</gene>
<dbReference type="SUPFAM" id="SSF51658">
    <property type="entry name" value="Xylose isomerase-like"/>
    <property type="match status" value="1"/>
</dbReference>
<keyword evidence="1" id="KW-0540">Nuclease</keyword>
<dbReference type="GO" id="GO:0006289">
    <property type="term" value="P:nucleotide-excision repair"/>
    <property type="evidence" value="ECO:0007669"/>
    <property type="project" value="InterPro"/>
</dbReference>
<organism evidence="7 8">
    <name type="scientific">Romboutsia lituseburensis DSM 797</name>
    <dbReference type="NCBI Taxonomy" id="1121325"/>
    <lineage>
        <taxon>Bacteria</taxon>
        <taxon>Bacillati</taxon>
        <taxon>Bacillota</taxon>
        <taxon>Clostridia</taxon>
        <taxon>Peptostreptococcales</taxon>
        <taxon>Peptostreptococcaceae</taxon>
        <taxon>Romboutsia</taxon>
    </lineage>
</organism>
<evidence type="ECO:0000256" key="1">
    <source>
        <dbReference type="ARBA" id="ARBA00022722"/>
    </source>
</evidence>
<keyword evidence="6" id="KW-0234">DNA repair</keyword>
<keyword evidence="5" id="KW-0378">Hydrolase</keyword>
<evidence type="ECO:0000256" key="6">
    <source>
        <dbReference type="ARBA" id="ARBA00023204"/>
    </source>
</evidence>
<reference evidence="7 8" key="1">
    <citation type="submission" date="2016-10" db="EMBL/GenBank/DDBJ databases">
        <authorList>
            <person name="de Groot N.N."/>
        </authorList>
    </citation>
    <scope>NUCLEOTIDE SEQUENCE [LARGE SCALE GENOMIC DNA]</scope>
    <source>
        <strain evidence="7 8">DSM 797</strain>
    </source>
</reference>
<dbReference type="Pfam" id="PF03851">
    <property type="entry name" value="UvdE"/>
    <property type="match status" value="1"/>
</dbReference>
<dbReference type="EMBL" id="FNGW01000001">
    <property type="protein sequence ID" value="SDL29810.1"/>
    <property type="molecule type" value="Genomic_DNA"/>
</dbReference>
<keyword evidence="8" id="KW-1185">Reference proteome</keyword>
<evidence type="ECO:0000256" key="4">
    <source>
        <dbReference type="ARBA" id="ARBA00022769"/>
    </source>
</evidence>
<evidence type="ECO:0000256" key="2">
    <source>
        <dbReference type="ARBA" id="ARBA00022759"/>
    </source>
</evidence>
<dbReference type="InterPro" id="IPR036237">
    <property type="entry name" value="Xyl_isomerase-like_sf"/>
</dbReference>
<dbReference type="InterPro" id="IPR004601">
    <property type="entry name" value="UvdE"/>
</dbReference>
<dbReference type="NCBIfam" id="TIGR00629">
    <property type="entry name" value="uvde"/>
    <property type="match status" value="1"/>
</dbReference>
<protein>
    <submittedName>
        <fullName evidence="7">UV-damage endonuclease</fullName>
    </submittedName>
</protein>
<accession>A0A1G9IX54</accession>
<evidence type="ECO:0000313" key="8">
    <source>
        <dbReference type="Proteomes" id="UP000199068"/>
    </source>
</evidence>
<proteinExistence type="predicted"/>
<dbReference type="Proteomes" id="UP000199068">
    <property type="component" value="Unassembled WGS sequence"/>
</dbReference>
<name>A0A1G9IX54_9FIRM</name>
<dbReference type="Gene3D" id="3.20.20.150">
    <property type="entry name" value="Divalent-metal-dependent TIM barrel enzymes"/>
    <property type="match status" value="1"/>
</dbReference>
<evidence type="ECO:0000256" key="5">
    <source>
        <dbReference type="ARBA" id="ARBA00022801"/>
    </source>
</evidence>
<dbReference type="PANTHER" id="PTHR31290:SF5">
    <property type="entry name" value="UV-DAMAGE ENDONUCLEASE"/>
    <property type="match status" value="1"/>
</dbReference>
<dbReference type="STRING" id="1121325.SAMN04515677_101422"/>
<dbReference type="PANTHER" id="PTHR31290">
    <property type="entry name" value="UV-DAMAGE ENDONUCLEASE"/>
    <property type="match status" value="1"/>
</dbReference>
<keyword evidence="2 7" id="KW-0255">Endonuclease</keyword>
<dbReference type="GO" id="GO:0009411">
    <property type="term" value="P:response to UV"/>
    <property type="evidence" value="ECO:0007669"/>
    <property type="project" value="InterPro"/>
</dbReference>
<evidence type="ECO:0000256" key="3">
    <source>
        <dbReference type="ARBA" id="ARBA00022763"/>
    </source>
</evidence>
<keyword evidence="3" id="KW-0227">DNA damage</keyword>
<sequence length="318" mass="37116">MRVRLGYVAIALNLEKVTSSSTLTFARYSKLKEEEKLKKLKDVTYSNIEALEQILNYNIKNNIHFYRITSNLIPLATHPEVLWDYRKYFKGDFEYIGKIIKDSNMRVDTHPDQFNVINSDRDSVVENTIRTLNSQVDLFEDINYDNGKLVIHIGGAKGGKEEATKRFIANLKKFPYRISSRLILENDDKTYTAKEVLDICKKLNLPMVLDVHHHDCNNNGEDLGSLLKDIFKTWENENLPPKVHFSSPREFENDRKHSDYIDADKFIKFLDLAKKTIDKDFDVMIEAKQKDIALNKLMNDLKNKRKDFKCIDESTIEL</sequence>
<dbReference type="RefSeq" id="WP_092722371.1">
    <property type="nucleotide sequence ID" value="NZ_FNGW01000001.1"/>
</dbReference>
<dbReference type="GO" id="GO:0004519">
    <property type="term" value="F:endonuclease activity"/>
    <property type="evidence" value="ECO:0007669"/>
    <property type="project" value="UniProtKB-KW"/>
</dbReference>
<keyword evidence="4" id="KW-0228">DNA excision</keyword>
<dbReference type="AlphaFoldDB" id="A0A1G9IX54"/>
<evidence type="ECO:0000313" key="7">
    <source>
        <dbReference type="EMBL" id="SDL29810.1"/>
    </source>
</evidence>
<dbReference type="GO" id="GO:0016787">
    <property type="term" value="F:hydrolase activity"/>
    <property type="evidence" value="ECO:0007669"/>
    <property type="project" value="UniProtKB-KW"/>
</dbReference>